<reference evidence="1" key="1">
    <citation type="submission" date="2017-12" db="EMBL/GenBank/DDBJ databases">
        <title>FDA dAtabase for Regulatory Grade micrObial Sequences (FDA-ARGOS): Supporting development and validation of Infectious Disease Dx tests.</title>
        <authorList>
            <person name="Campos J."/>
            <person name="Goldberg B."/>
            <person name="Tallon L."/>
            <person name="Sadzewicz L."/>
            <person name="Sengamalay N."/>
            <person name="Ott S."/>
            <person name="Godinez A."/>
            <person name="Nagaraj S."/>
            <person name="Vyas G."/>
            <person name="Aluvathingal J."/>
            <person name="Nadendla S."/>
            <person name="Geyer C."/>
            <person name="Nandy P."/>
            <person name="Hobson J."/>
            <person name="Sichtig H."/>
        </authorList>
    </citation>
    <scope>NUCLEOTIDE SEQUENCE</scope>
    <source>
        <strain evidence="1">FDAARGOS_252</strain>
        <plasmid evidence="1">unnamed2</plasmid>
    </source>
</reference>
<dbReference type="AlphaFoldDB" id="A0A1V0GMN2"/>
<keyword evidence="2" id="KW-1185">Reference proteome</keyword>
<protein>
    <recommendedName>
        <fullName evidence="3">Heme oxygenase</fullName>
    </recommendedName>
</protein>
<proteinExistence type="predicted"/>
<evidence type="ECO:0008006" key="3">
    <source>
        <dbReference type="Google" id="ProtNLM"/>
    </source>
</evidence>
<evidence type="ECO:0000313" key="1">
    <source>
        <dbReference type="EMBL" id="ARC35080.1"/>
    </source>
</evidence>
<sequence>MKHDGLRHALMAATRDLHETLDIGIGGFRSAQDYARYVQGSLAFRQAIEQELARGDDAGWQVLPLAPSLRGDLKDLGLSEWPVPAAPALEGAAARAGAYYVLEGSALGARLLKRRAGELGLDQDRGARHLAAQTRDAGRWSRFLAWLDGSGAGAAEAGAAARSVFGLALAAYRLDATA</sequence>
<gene>
    <name evidence="1" type="ORF">A6J80_00815</name>
</gene>
<evidence type="ECO:0000313" key="2">
    <source>
        <dbReference type="Proteomes" id="UP000191257"/>
    </source>
</evidence>
<geneLocation type="plasmid" evidence="1 2">
    <name>unnamed2</name>
</geneLocation>
<dbReference type="eggNOG" id="COG3230">
    <property type="taxonomic scope" value="Bacteria"/>
</dbReference>
<dbReference type="Proteomes" id="UP000191257">
    <property type="component" value="Plasmid unnamed2"/>
</dbReference>
<dbReference type="EMBL" id="CP020440">
    <property type="protein sequence ID" value="ARC35080.1"/>
    <property type="molecule type" value="Genomic_DNA"/>
</dbReference>
<dbReference type="SUPFAM" id="SSF48613">
    <property type="entry name" value="Heme oxygenase-like"/>
    <property type="match status" value="1"/>
</dbReference>
<dbReference type="CDD" id="cd19166">
    <property type="entry name" value="HemeO-bac"/>
    <property type="match status" value="1"/>
</dbReference>
<dbReference type="RefSeq" id="WP_080620093.1">
    <property type="nucleotide sequence ID" value="NZ_CAWMZI010000003.1"/>
</dbReference>
<organism evidence="1 2">
    <name type="scientific">Paracoccus yeei</name>
    <dbReference type="NCBI Taxonomy" id="147645"/>
    <lineage>
        <taxon>Bacteria</taxon>
        <taxon>Pseudomonadati</taxon>
        <taxon>Pseudomonadota</taxon>
        <taxon>Alphaproteobacteria</taxon>
        <taxon>Rhodobacterales</taxon>
        <taxon>Paracoccaceae</taxon>
        <taxon>Paracoccus</taxon>
    </lineage>
</organism>
<dbReference type="InterPro" id="IPR016084">
    <property type="entry name" value="Haem_Oase-like_multi-hlx"/>
</dbReference>
<dbReference type="Gene3D" id="1.20.910.10">
    <property type="entry name" value="Heme oxygenase-like"/>
    <property type="match status" value="1"/>
</dbReference>
<dbReference type="KEGG" id="pye:A6J80_00815"/>
<name>A0A1V0GMN2_9RHOB</name>
<accession>A0A1V0GMN2</accession>
<keyword evidence="1" id="KW-0614">Plasmid</keyword>